<organism evidence="1 2">
    <name type="scientific">Myriangium duriaei CBS 260.36</name>
    <dbReference type="NCBI Taxonomy" id="1168546"/>
    <lineage>
        <taxon>Eukaryota</taxon>
        <taxon>Fungi</taxon>
        <taxon>Dikarya</taxon>
        <taxon>Ascomycota</taxon>
        <taxon>Pezizomycotina</taxon>
        <taxon>Dothideomycetes</taxon>
        <taxon>Dothideomycetidae</taxon>
        <taxon>Myriangiales</taxon>
        <taxon>Myriangiaceae</taxon>
        <taxon>Myriangium</taxon>
    </lineage>
</organism>
<proteinExistence type="predicted"/>
<dbReference type="Proteomes" id="UP000799439">
    <property type="component" value="Unassembled WGS sequence"/>
</dbReference>
<dbReference type="EMBL" id="ML996089">
    <property type="protein sequence ID" value="KAF2150570.1"/>
    <property type="molecule type" value="Genomic_DNA"/>
</dbReference>
<dbReference type="AlphaFoldDB" id="A0A9P4ME02"/>
<dbReference type="PANTHER" id="PTHR39214:SF1">
    <property type="entry name" value="MICROBODY (PEROXISOME) BIOGENESIS PROTEIN PEROXIN 8 (EUROFUNG)"/>
    <property type="match status" value="1"/>
</dbReference>
<evidence type="ECO:0008006" key="3">
    <source>
        <dbReference type="Google" id="ProtNLM"/>
    </source>
</evidence>
<accession>A0A9P4ME02</accession>
<sequence length="689" mass="76163">MPADRLLSTLLRALQDYAPDQDTPRLLGTAASLLTTLNNPLNVTLLVNHALIAPALWMQPNGLRYCLTFMGVFHSATQRIIQHEAEEAERKATKQVDYLASNEPHLPLSKWIRAVVEGLDHRSPRSRHLLVLGGVLNGLSRHDDDIIPSTLRATLEENFVKAANSALVNRNETDLGRQMVVLSLNYTFPHLSNFERTHLDYDELLPALMHALLHSSEGLGSGYFLQAIDTDIRQSSDSQFNWPAESPTHIQTQAMLASPLITSIGPLSRLIAHTAENARDPWLVSSLVDDVAEFCDNIFRRWRHNKVSEIDVTEDKTYLHPEAREKTLPDLWRLLRSLLFALVIILRSAVGRLLADSTLGGDSVAPQIATQCLQSLRNLNFIFARLSSSAFSQYTFVHLTCVDILNSYRTATSNYLKSIAPDTLGKIPAHPLDRMSDLFFLNTAEHLTLALSPTDSDTLLIAAATPYLTSNPTPELLPIFESAHSVMLAVFSAPQNAEITTRQLPFYVDALFRAFPQNLSARQFRLAFKNLVKIVSPPGIMARQQPLLAAILLDLVRERAENAPSLPLPPSAIAPGQDESGPPMSEQVVMILTLLDALPFIATDLLEEWLPLLPAMLQLVADEQMKELCIKHLWETIVGGSMDPDRSQVCVGWWTTGGGMEAILYGDGGGRSSEYVMSGALPVPGEAKL</sequence>
<reference evidence="1" key="1">
    <citation type="journal article" date="2020" name="Stud. Mycol.">
        <title>101 Dothideomycetes genomes: a test case for predicting lifestyles and emergence of pathogens.</title>
        <authorList>
            <person name="Haridas S."/>
            <person name="Albert R."/>
            <person name="Binder M."/>
            <person name="Bloem J."/>
            <person name="Labutti K."/>
            <person name="Salamov A."/>
            <person name="Andreopoulos B."/>
            <person name="Baker S."/>
            <person name="Barry K."/>
            <person name="Bills G."/>
            <person name="Bluhm B."/>
            <person name="Cannon C."/>
            <person name="Castanera R."/>
            <person name="Culley D."/>
            <person name="Daum C."/>
            <person name="Ezra D."/>
            <person name="Gonzalez J."/>
            <person name="Henrissat B."/>
            <person name="Kuo A."/>
            <person name="Liang C."/>
            <person name="Lipzen A."/>
            <person name="Lutzoni F."/>
            <person name="Magnuson J."/>
            <person name="Mondo S."/>
            <person name="Nolan M."/>
            <person name="Ohm R."/>
            <person name="Pangilinan J."/>
            <person name="Park H.-J."/>
            <person name="Ramirez L."/>
            <person name="Alfaro M."/>
            <person name="Sun H."/>
            <person name="Tritt A."/>
            <person name="Yoshinaga Y."/>
            <person name="Zwiers L.-H."/>
            <person name="Turgeon B."/>
            <person name="Goodwin S."/>
            <person name="Spatafora J."/>
            <person name="Crous P."/>
            <person name="Grigoriev I."/>
        </authorList>
    </citation>
    <scope>NUCLEOTIDE SEQUENCE</scope>
    <source>
        <strain evidence="1">CBS 260.36</strain>
    </source>
</reference>
<dbReference type="OrthoDB" id="2357318at2759"/>
<dbReference type="Pfam" id="PF26001">
    <property type="entry name" value="Pex8"/>
    <property type="match status" value="1"/>
</dbReference>
<comment type="caution">
    <text evidence="1">The sequence shown here is derived from an EMBL/GenBank/DDBJ whole genome shotgun (WGS) entry which is preliminary data.</text>
</comment>
<evidence type="ECO:0000313" key="2">
    <source>
        <dbReference type="Proteomes" id="UP000799439"/>
    </source>
</evidence>
<protein>
    <recommendedName>
        <fullName evidence="3">Peroxisomal membrane protein PEX17</fullName>
    </recommendedName>
</protein>
<name>A0A9P4ME02_9PEZI</name>
<dbReference type="PANTHER" id="PTHR39214">
    <property type="entry name" value="MICROBODY (PEROXISOME) BIOGENESIS PROTEIN PEROXIN 8 (EUROFUNG)"/>
    <property type="match status" value="1"/>
</dbReference>
<keyword evidence="2" id="KW-1185">Reference proteome</keyword>
<gene>
    <name evidence="1" type="ORF">K461DRAFT_270000</name>
</gene>
<dbReference type="InterPro" id="IPR055334">
    <property type="entry name" value="PEX8-like"/>
</dbReference>
<evidence type="ECO:0000313" key="1">
    <source>
        <dbReference type="EMBL" id="KAF2150570.1"/>
    </source>
</evidence>